<proteinExistence type="predicted"/>
<evidence type="ECO:0000256" key="1">
    <source>
        <dbReference type="SAM" id="SignalP"/>
    </source>
</evidence>
<dbReference type="GeneID" id="109585623"/>
<keyword evidence="1" id="KW-0732">Signal</keyword>
<reference evidence="2" key="2">
    <citation type="submission" date="2024-06" db="UniProtKB">
        <authorList>
            <consortium name="EnsemblMetazoa"/>
        </authorList>
    </citation>
    <scope>IDENTIFICATION</scope>
</reference>
<dbReference type="KEGG" id="aqu:109585623"/>
<keyword evidence="3" id="KW-1185">Reference proteome</keyword>
<accession>A0AAN0JKM7</accession>
<evidence type="ECO:0000313" key="3">
    <source>
        <dbReference type="Proteomes" id="UP000007879"/>
    </source>
</evidence>
<feature type="chain" id="PRO_5043041528" description="Ig-like domain-containing protein" evidence="1">
    <location>
        <begin position="20"/>
        <end position="363"/>
    </location>
</feature>
<evidence type="ECO:0000313" key="2">
    <source>
        <dbReference type="EnsemblMetazoa" id="XP_019857317.1"/>
    </source>
</evidence>
<evidence type="ECO:0008006" key="4">
    <source>
        <dbReference type="Google" id="ProtNLM"/>
    </source>
</evidence>
<organism evidence="2 3">
    <name type="scientific">Amphimedon queenslandica</name>
    <name type="common">Sponge</name>
    <dbReference type="NCBI Taxonomy" id="400682"/>
    <lineage>
        <taxon>Eukaryota</taxon>
        <taxon>Metazoa</taxon>
        <taxon>Porifera</taxon>
        <taxon>Demospongiae</taxon>
        <taxon>Heteroscleromorpha</taxon>
        <taxon>Haplosclerida</taxon>
        <taxon>Niphatidae</taxon>
        <taxon>Amphimedon</taxon>
    </lineage>
</organism>
<sequence>MKLVTFLLVAHWLCSLASSQATVELSPSTGNVSVCQGEVQKITCTVNGSQVVAWQYNEESLIYFDAVKTGEDNTTLFNFKLLCHNNVTLISTAVGNVSTLINGSTLECRNTIPDISSSIRQHINFTVKNTIPISYLHVDAVSSDTLLIIWAGADCIQSYDVLINGTNVNTTSGMSLLYNTGGAIGSIDVLVNSVDYYGRAVGNLSTQYQFNTHDFEVKAIVRNNTSIIIAIKDNYINHRPVPLSCELIVSNLTQSSSSMDCLSKRLFIFTNVTEGDVYNYTVTITNVIGSAVKNGSIVLPVQVCPSQAQNFYSTLMMSQQSLCLSDTSTSTSTTTSNRPGGSNCVLPWIFGVVAGTVVASLLI</sequence>
<protein>
    <recommendedName>
        <fullName evidence="4">Ig-like domain-containing protein</fullName>
    </recommendedName>
</protein>
<name>A0AAN0JKM7_AMPQE</name>
<dbReference type="RefSeq" id="XP_019857317.1">
    <property type="nucleotide sequence ID" value="XM_020001758.1"/>
</dbReference>
<dbReference type="Proteomes" id="UP000007879">
    <property type="component" value="Unassembled WGS sequence"/>
</dbReference>
<feature type="signal peptide" evidence="1">
    <location>
        <begin position="1"/>
        <end position="19"/>
    </location>
</feature>
<reference evidence="3" key="1">
    <citation type="journal article" date="2010" name="Nature">
        <title>The Amphimedon queenslandica genome and the evolution of animal complexity.</title>
        <authorList>
            <person name="Srivastava M."/>
            <person name="Simakov O."/>
            <person name="Chapman J."/>
            <person name="Fahey B."/>
            <person name="Gauthier M.E."/>
            <person name="Mitros T."/>
            <person name="Richards G.S."/>
            <person name="Conaco C."/>
            <person name="Dacre M."/>
            <person name="Hellsten U."/>
            <person name="Larroux C."/>
            <person name="Putnam N.H."/>
            <person name="Stanke M."/>
            <person name="Adamska M."/>
            <person name="Darling A."/>
            <person name="Degnan S.M."/>
            <person name="Oakley T.H."/>
            <person name="Plachetzki D.C."/>
            <person name="Zhai Y."/>
            <person name="Adamski M."/>
            <person name="Calcino A."/>
            <person name="Cummins S.F."/>
            <person name="Goodstein D.M."/>
            <person name="Harris C."/>
            <person name="Jackson D.J."/>
            <person name="Leys S.P."/>
            <person name="Shu S."/>
            <person name="Woodcroft B.J."/>
            <person name="Vervoort M."/>
            <person name="Kosik K.S."/>
            <person name="Manning G."/>
            <person name="Degnan B.M."/>
            <person name="Rokhsar D.S."/>
        </authorList>
    </citation>
    <scope>NUCLEOTIDE SEQUENCE [LARGE SCALE GENOMIC DNA]</scope>
</reference>
<dbReference type="AlphaFoldDB" id="A0AAN0JKM7"/>
<dbReference type="EnsemblMetazoa" id="XM_020001758.1">
    <property type="protein sequence ID" value="XP_019857317.1"/>
    <property type="gene ID" value="LOC109585623"/>
</dbReference>